<dbReference type="PANTHER" id="PTHR46401:SF2">
    <property type="entry name" value="GLYCOSYLTRANSFERASE WBBK-RELATED"/>
    <property type="match status" value="1"/>
</dbReference>
<organism evidence="4 5">
    <name type="scientific">Pseudoduganella armeniaca</name>
    <dbReference type="NCBI Taxonomy" id="2072590"/>
    <lineage>
        <taxon>Bacteria</taxon>
        <taxon>Pseudomonadati</taxon>
        <taxon>Pseudomonadota</taxon>
        <taxon>Betaproteobacteria</taxon>
        <taxon>Burkholderiales</taxon>
        <taxon>Oxalobacteraceae</taxon>
        <taxon>Telluria group</taxon>
        <taxon>Pseudoduganella</taxon>
    </lineage>
</organism>
<dbReference type="AlphaFoldDB" id="A0A2R4C663"/>
<dbReference type="OrthoDB" id="433681at2"/>
<dbReference type="KEGG" id="masz:C9I28_04685"/>
<dbReference type="Proteomes" id="UP000240505">
    <property type="component" value="Chromosome"/>
</dbReference>
<dbReference type="GO" id="GO:0016757">
    <property type="term" value="F:glycosyltransferase activity"/>
    <property type="evidence" value="ECO:0007669"/>
    <property type="project" value="InterPro"/>
</dbReference>
<dbReference type="Gene3D" id="3.40.50.2000">
    <property type="entry name" value="Glycogen Phosphorylase B"/>
    <property type="match status" value="2"/>
</dbReference>
<dbReference type="EMBL" id="CP028324">
    <property type="protein sequence ID" value="AVR95094.1"/>
    <property type="molecule type" value="Genomic_DNA"/>
</dbReference>
<dbReference type="RefSeq" id="WP_107140445.1">
    <property type="nucleotide sequence ID" value="NZ_CP028324.1"/>
</dbReference>
<feature type="domain" description="Glycosyl transferase family 1" evidence="2">
    <location>
        <begin position="193"/>
        <end position="347"/>
    </location>
</feature>
<dbReference type="SUPFAM" id="SSF53756">
    <property type="entry name" value="UDP-Glycosyltransferase/glycogen phosphorylase"/>
    <property type="match status" value="1"/>
</dbReference>
<evidence type="ECO:0000259" key="3">
    <source>
        <dbReference type="Pfam" id="PF13439"/>
    </source>
</evidence>
<gene>
    <name evidence="4" type="ORF">C9I28_04685</name>
</gene>
<evidence type="ECO:0000313" key="5">
    <source>
        <dbReference type="Proteomes" id="UP000240505"/>
    </source>
</evidence>
<evidence type="ECO:0000256" key="1">
    <source>
        <dbReference type="ARBA" id="ARBA00022679"/>
    </source>
</evidence>
<dbReference type="InterPro" id="IPR028098">
    <property type="entry name" value="Glyco_trans_4-like_N"/>
</dbReference>
<proteinExistence type="predicted"/>
<reference evidence="4 5" key="1">
    <citation type="submission" date="2018-03" db="EMBL/GenBank/DDBJ databases">
        <title>Massilia armeniaca sp. nov., isolated from desert soil.</title>
        <authorList>
            <person name="Huang H."/>
            <person name="Ren M."/>
        </authorList>
    </citation>
    <scope>NUCLEOTIDE SEQUENCE [LARGE SCALE GENOMIC DNA]</scope>
    <source>
        <strain evidence="4 5">ZMN-3</strain>
    </source>
</reference>
<keyword evidence="1 4" id="KW-0808">Transferase</keyword>
<evidence type="ECO:0000259" key="2">
    <source>
        <dbReference type="Pfam" id="PF00534"/>
    </source>
</evidence>
<dbReference type="Pfam" id="PF00534">
    <property type="entry name" value="Glycos_transf_1"/>
    <property type="match status" value="1"/>
</dbReference>
<dbReference type="InterPro" id="IPR001296">
    <property type="entry name" value="Glyco_trans_1"/>
</dbReference>
<protein>
    <submittedName>
        <fullName evidence="4">Glycosyltransferase family 1 protein</fullName>
    </submittedName>
</protein>
<evidence type="ECO:0000313" key="4">
    <source>
        <dbReference type="EMBL" id="AVR95094.1"/>
    </source>
</evidence>
<sequence>MTSGLLRIGLATTTTEPGLTGGRLDGIGVYSNALLRELPALGCAVHPYSFGPATALSVGRPLPRALPLAMLADLAGARMALDVDLFHATDYRIVRMDCPVVATLHDALPIAHPEWCNPRLRGVKNWLQARGARQADHVIAVSQYAIAELVRYFGVDERRISVVHNGVDEAWLDPVSPQRVDATLRELGLRAGYFLTVGTLQPRKNIERLLQAYLGLPASIRAQRQLVVVGAPGARSEDLVKRLRAARQEGENVVWLSSLTNFEQLRHVYAGAGVFVFPSLYEGFGIPVVEAFASGVPVVASNTTSLPEVTAGAALEVDPLSVSAIGSAMLELARDEALRQRCSKAGTVRALQLTWRETARKTAAVYRSILK</sequence>
<feature type="domain" description="Glycosyltransferase subfamily 4-like N-terminal" evidence="3">
    <location>
        <begin position="25"/>
        <end position="169"/>
    </location>
</feature>
<dbReference type="Pfam" id="PF13439">
    <property type="entry name" value="Glyco_transf_4"/>
    <property type="match status" value="1"/>
</dbReference>
<accession>A0A2R4C663</accession>
<keyword evidence="5" id="KW-1185">Reference proteome</keyword>
<dbReference type="PANTHER" id="PTHR46401">
    <property type="entry name" value="GLYCOSYLTRANSFERASE WBBK-RELATED"/>
    <property type="match status" value="1"/>
</dbReference>
<name>A0A2R4C663_9BURK</name>
<dbReference type="CDD" id="cd03809">
    <property type="entry name" value="GT4_MtfB-like"/>
    <property type="match status" value="1"/>
</dbReference>